<feature type="domain" description="Carrier" evidence="6">
    <location>
        <begin position="2626"/>
        <end position="2703"/>
    </location>
</feature>
<sequence>MAPATADNLAVLGSGDILNQNIVEVVPCSPLQEGILLSPSSYAVYWVWTCIPLVGACVDSDKLETAWRAAALEHSIYATIFASDNTGEGFLQVVLRNPTFSIQQITTKNGNMTAAHVLAMRPRPKWTKASPRHTLTICTNVATGQVACRFDICHTLYDVYSLRILLKDVVSMYHGRDITKPAPFADVVRYIESRTEDQTSGFWSEYLKGSKSCRFPTLSLNETSNAIQDEHGAIRVPSKPFDAATTFCSKHGITRSVFMHIAWALVLSHFNGGYDMSFGYMGSGRDAPVDGIDHICGPMANLLISRVDLASPLQSLLRSIAQNLKEHRRHQQTYFAPIFHKLGLGGEPLFNTMINLLRAEKEECQTDTLAFEKEVLISPHEFDLVLEGHLHPETIAITLYYRHGNISRDVAEEACTVLCRATGFLIESATQSDLVKGPAGGTESPVSLPKGFCKYITGHDSPNTKEFWRHYLDGIENMSSKTERYKGSERPKQYEVILDTPIESGHDFTLESLAQVAWAIFLTEEYESNEVFFGTNFDSNRSKLRHFTGLEERHATLMPCKFEVPPQATVRELLEGFQRLKDLLVANKSPGLHWLRQVNPAVDRFTTAITCQDDSLCDIGSMETVVRLESCPGNQVLHLTSYKNTPLQRIARRFVHILRQLCRKDSLDIAWSTFVGICEEDIEEIHSWNSIAYPTSTQTVHGLFDIQLRKRPEVMAVCAWDGSLTYSQLDKYSTLLAFHLLDQGIQPGSIVALCFEKSMLMPISMLAVAKAGITGLGIDPDQPEGRLAQVVTESKAAALLCSLRHHELSSRLGAKKALPLGLDDLSLMQLDDTRSLPTVKSSDILYAVFTSGSTGKPKGVLVSHGSYSAAAICQHEPFGFSQEARVLDFSSYAFDAAWFNLMHTITSGGCLCVPSTDDLRNHLGGCILQFGVTFAFLTPTVCRGIERKALIHLKRLLLGGEMIVPSDIALFADNCIITLVYGPSECTPMTMFHNPENSVDIALGHGMGTKTWVVNPDNVHQLCPIGTIGELCLEGPLLGAGYLEDKLKTEQAFIRDLSWHRDPQAQIYRTGDLVKYIGDDLGTLVYVRRKDTQVKLRGQRVELGEIEQHVHQAIMFGTPDHLEQPNLNIVAEVVHAEETENAVLVTFVSLRTNANQSEADHQKTIRQLTVGISDRLEQVLPSYMVPTSYIPLSSIPTTITGKTDRALRAIIDRHSMLRARYHRSSQGLWSQHIAPLGPWNMIEHAVSKPSEAFNMAKELQKQLNIVNGPVFLAVHFTVTNHRPLLLLSAHHLVIDLVSWRVIWRDLEDFIRNKCLLSARGISFRRWCKEQHRESCNLMPDTVLPFAVPPYDTSFWGCASKDQVRGNAIDSTMILDRDSSQLLMGHSNDTMRTEPLDIILGALAHSFGQSFPEHKMPTVFLEGHGREPLGIRRIDCRDTVGWFTVIYPLPLPTKPNDNVVDAVCLAKDTRRRVPSKGQEYFASRFYSETCRDAFKEHDAIEILVNFAGSYQQLENDGGLFKLVPPPSNEEGMGTVAKGSPRLALIELEMLVRNGKLELTMSLNKHMLHRDRLSIWQGRFLKTIRDAATALNCVPARITRADVPLLSLSDAALRYFNDIQLPAMAISPKDIIDAYPASPLQEGISLSAYQGLSTYDTFWIWKCLPRNGEEKVDMAQLAEAWRSVVRKHSILCTVMVPDPSGEGLIQLVLSEPEIKVICLEIHGQDPEDVLYQLQRPLWTSQGSPRHCFTVYQSGVKTAFRLDINHALIDGGSLMPLIQDLRMAYNGFHSIAAPPFGEMIRYLSQSNHQEKIDWWGNYLHKTKPCEVLSIFNQPIKGISHDNERFRYVKIPQSATVGVIGFCQRFGITRSVFLQVVWAMVLSYLTDAPDVCFGYLTSGRDAPIQDVDRMIGPLANMLISKIQLNQSASAVLRQTSDDSIQHLLHQHVSLAQVQHAMGLSAGRRLFNTAMTLRESDRFDEDDANGKISFEYHDHQDPHEFDLLLSARVNSNDLDVSVQLPQDLLDNETTDKLTFALTSAIDVLISSEVSYRQHAHIKENEETLFTNFKRIMTISAQKRDLDLIWSWNCPLPDSIQRCAHDEIYAVALQNWNQPAVCAWDGEISYGELEQMSTRVANNLREQGIGRGHIVPICFEKSMWMPVAALGVMKAGAAVVALDITLPVQRLQVITKQVQSDIILASLAQTDLAGRLGFAKLLVLPNHDEQPKEPAQIDGAVASSPDDLLYIVFTSGSTGTPKGTMLTHSHVCSMLHHQREIIGLTSGRRVYNFASYAFDVAWDDFFHALTSGGCLCIPSEEDRKNNIETSMAMLRANYVHITPTILRHIDWSKATGISVVNLSGEPVAPSDRSILSRKTKVVNLYGPAETNVVTVQDLDELTTQEVSIGKGYGASTWIVDLKNSDILAPIGEIGELWIEGPLSGLGYLAETTEFQKASWVKNPIWLTRGTERFPGRHGQLYRTGDLVRYTKDGSLIYCGRADRQVKINGQRVELGEIDVALQALVKRLGHDWHVAVETVQSLESDVQVIMAFVAPRNVCIDEKQLENHIMQEASLLREQLRSVLPQYMVPRAFVPLAALPLTATGKVNLRKLQAHGSSKSIREWVSGEKSSIEICPADTESEKAMVRVCRDVLQMSKTTSISMNDNFFRIGGDSVLAMRLVSKARDIGYSLIVRDIFKHPVIRDLAKVAKPQKSTTTHELEVAPPVADKLLDDAEMRGHAAYTCNVTDDQIVDMLPCTPLQRNLASWARLHPKGHFRTTHQLELKQHTDIPKFKQCWDMVVERNPITRTHIVNLPKLGYTQVIVDRPSKWIDGSTLEQCHKELASRHTLQGEPLVNFALARLASPTNQQSAWFLCDLHWAAYDGWSLRLLLSEAQNLYHGRHPHPLNDMRVLTNSLWSCELAKAESYWQNQFSGLTHAALAFPQQQQQQPLVCREDSTLLRPGDDHDASVVLQDFGCQGTGSGFTASTLIRAALGIVLARHLQTDRVVFGATVTGRQGAATGLDRMAGPAFVTLPICMSVDRGDPDVLGLLEKVQAQTMDMIPFEQTDLERWRYRIPGADIACDFRVLLVVQSHIAQNDVRNHDPDLESVFTEGLKAGKDALVELGWRSGRRLPMFVECQIQENGRLALRLRIDSRTADEHVFISLLQELKQEMLNLNNIATGAL</sequence>
<evidence type="ECO:0000313" key="8">
    <source>
        <dbReference type="Proteomes" id="UP000016936"/>
    </source>
</evidence>
<organism evidence="7 8">
    <name type="scientific">Cochliobolus heterostrophus (strain C5 / ATCC 48332 / race O)</name>
    <name type="common">Southern corn leaf blight fungus</name>
    <name type="synonym">Bipolaris maydis</name>
    <dbReference type="NCBI Taxonomy" id="701091"/>
    <lineage>
        <taxon>Eukaryota</taxon>
        <taxon>Fungi</taxon>
        <taxon>Dikarya</taxon>
        <taxon>Ascomycota</taxon>
        <taxon>Pezizomycotina</taxon>
        <taxon>Dothideomycetes</taxon>
        <taxon>Pleosporomycetidae</taxon>
        <taxon>Pleosporales</taxon>
        <taxon>Pleosporineae</taxon>
        <taxon>Pleosporaceae</taxon>
        <taxon>Bipolaris</taxon>
    </lineage>
</organism>
<dbReference type="InterPro" id="IPR036736">
    <property type="entry name" value="ACP-like_sf"/>
</dbReference>
<comment type="pathway">
    <text evidence="1">Mycotoxin biosynthesis.</text>
</comment>
<evidence type="ECO:0000256" key="2">
    <source>
        <dbReference type="ARBA" id="ARBA00022450"/>
    </source>
</evidence>
<dbReference type="Pfam" id="PF00501">
    <property type="entry name" value="AMP-binding"/>
    <property type="match status" value="2"/>
</dbReference>
<evidence type="ECO:0000256" key="4">
    <source>
        <dbReference type="ARBA" id="ARBA00022598"/>
    </source>
</evidence>
<dbReference type="HOGENOM" id="CLU_225562_0_0_1"/>
<dbReference type="GO" id="GO:0005737">
    <property type="term" value="C:cytoplasm"/>
    <property type="evidence" value="ECO:0007669"/>
    <property type="project" value="TreeGrafter"/>
</dbReference>
<evidence type="ECO:0000313" key="7">
    <source>
        <dbReference type="EMBL" id="EMD88087.1"/>
    </source>
</evidence>
<reference evidence="8" key="2">
    <citation type="journal article" date="2013" name="PLoS Genet.">
        <title>Comparative genome structure, secondary metabolite, and effector coding capacity across Cochliobolus pathogens.</title>
        <authorList>
            <person name="Condon B.J."/>
            <person name="Leng Y."/>
            <person name="Wu D."/>
            <person name="Bushley K.E."/>
            <person name="Ohm R.A."/>
            <person name="Otillar R."/>
            <person name="Martin J."/>
            <person name="Schackwitz W."/>
            <person name="Grimwood J."/>
            <person name="MohdZainudin N."/>
            <person name="Xue C."/>
            <person name="Wang R."/>
            <person name="Manning V.A."/>
            <person name="Dhillon B."/>
            <person name="Tu Z.J."/>
            <person name="Steffenson B.J."/>
            <person name="Salamov A."/>
            <person name="Sun H."/>
            <person name="Lowry S."/>
            <person name="LaButti K."/>
            <person name="Han J."/>
            <person name="Copeland A."/>
            <person name="Lindquist E."/>
            <person name="Barry K."/>
            <person name="Schmutz J."/>
            <person name="Baker S.E."/>
            <person name="Ciuffetti L.M."/>
            <person name="Grigoriev I.V."/>
            <person name="Zhong S."/>
            <person name="Turgeon B.G."/>
        </authorList>
    </citation>
    <scope>NUCLEOTIDE SEQUENCE [LARGE SCALE GENOMIC DNA]</scope>
    <source>
        <strain evidence="8">C5 / ATCC 48332 / race O</strain>
    </source>
</reference>
<dbReference type="InterPro" id="IPR001242">
    <property type="entry name" value="Condensation_dom"/>
</dbReference>
<dbReference type="InterPro" id="IPR006162">
    <property type="entry name" value="Ppantetheine_attach_site"/>
</dbReference>
<dbReference type="InterPro" id="IPR020845">
    <property type="entry name" value="AMP-binding_CS"/>
</dbReference>
<dbReference type="InterPro" id="IPR042099">
    <property type="entry name" value="ANL_N_sf"/>
</dbReference>
<keyword evidence="2" id="KW-0596">Phosphopantetheine</keyword>
<dbReference type="Gene3D" id="1.10.1200.10">
    <property type="entry name" value="ACP-like"/>
    <property type="match status" value="1"/>
</dbReference>
<dbReference type="NCBIfam" id="TIGR01733">
    <property type="entry name" value="AA-adenyl-dom"/>
    <property type="match status" value="1"/>
</dbReference>
<dbReference type="Pfam" id="PF00550">
    <property type="entry name" value="PP-binding"/>
    <property type="match status" value="1"/>
</dbReference>
<evidence type="ECO:0000256" key="5">
    <source>
        <dbReference type="ARBA" id="ARBA00023268"/>
    </source>
</evidence>
<dbReference type="PROSITE" id="PS50075">
    <property type="entry name" value="CARRIER"/>
    <property type="match status" value="1"/>
</dbReference>
<reference evidence="7 8" key="1">
    <citation type="journal article" date="2012" name="PLoS Pathog.">
        <title>Diverse lifestyles and strategies of plant pathogenesis encoded in the genomes of eighteen Dothideomycetes fungi.</title>
        <authorList>
            <person name="Ohm R.A."/>
            <person name="Feau N."/>
            <person name="Henrissat B."/>
            <person name="Schoch C.L."/>
            <person name="Horwitz B.A."/>
            <person name="Barry K.W."/>
            <person name="Condon B.J."/>
            <person name="Copeland A.C."/>
            <person name="Dhillon B."/>
            <person name="Glaser F."/>
            <person name="Hesse C.N."/>
            <person name="Kosti I."/>
            <person name="LaButti K."/>
            <person name="Lindquist E.A."/>
            <person name="Lucas S."/>
            <person name="Salamov A.A."/>
            <person name="Bradshaw R.E."/>
            <person name="Ciuffetti L."/>
            <person name="Hamelin R.C."/>
            <person name="Kema G.H.J."/>
            <person name="Lawrence C."/>
            <person name="Scott J.A."/>
            <person name="Spatafora J.W."/>
            <person name="Turgeon B.G."/>
            <person name="de Wit P.J.G.M."/>
            <person name="Zhong S."/>
            <person name="Goodwin S.B."/>
            <person name="Grigoriev I.V."/>
        </authorList>
    </citation>
    <scope>NUCLEOTIDE SEQUENCE [LARGE SCALE GENOMIC DNA]</scope>
    <source>
        <strain evidence="8">C5 / ATCC 48332 / race O</strain>
    </source>
</reference>
<dbReference type="Gene3D" id="3.40.50.12780">
    <property type="entry name" value="N-terminal domain of ligase-like"/>
    <property type="match status" value="1"/>
</dbReference>
<dbReference type="SUPFAM" id="SSF52777">
    <property type="entry name" value="CoA-dependent acyltransferases"/>
    <property type="match status" value="9"/>
</dbReference>
<dbReference type="PANTHER" id="PTHR45527:SF1">
    <property type="entry name" value="FATTY ACID SYNTHASE"/>
    <property type="match status" value="1"/>
</dbReference>
<keyword evidence="3" id="KW-0597">Phosphoprotein</keyword>
<accession>M2UJG6</accession>
<keyword evidence="4" id="KW-0436">Ligase</keyword>
<dbReference type="Proteomes" id="UP000016936">
    <property type="component" value="Unassembled WGS sequence"/>
</dbReference>
<dbReference type="InterPro" id="IPR023213">
    <property type="entry name" value="CAT-like_dom_sf"/>
</dbReference>
<dbReference type="InterPro" id="IPR000873">
    <property type="entry name" value="AMP-dep_synth/lig_dom"/>
</dbReference>
<proteinExistence type="predicted"/>
<dbReference type="GO" id="GO:0031177">
    <property type="term" value="F:phosphopantetheine binding"/>
    <property type="evidence" value="ECO:0007669"/>
    <property type="project" value="TreeGrafter"/>
</dbReference>
<dbReference type="eggNOG" id="KOG1178">
    <property type="taxonomic scope" value="Eukaryota"/>
</dbReference>
<dbReference type="Gene3D" id="3.30.559.10">
    <property type="entry name" value="Chloramphenicol acetyltransferase-like domain"/>
    <property type="match status" value="4"/>
</dbReference>
<dbReference type="OrthoDB" id="416786at2759"/>
<dbReference type="SUPFAM" id="SSF47336">
    <property type="entry name" value="ACP-like"/>
    <property type="match status" value="1"/>
</dbReference>
<dbReference type="Gene3D" id="3.30.559.30">
    <property type="entry name" value="Nonribosomal peptide synthetase, condensation domain"/>
    <property type="match status" value="5"/>
</dbReference>
<dbReference type="InterPro" id="IPR010071">
    <property type="entry name" value="AA_adenyl_dom"/>
</dbReference>
<gene>
    <name evidence="7" type="ORF">COCHEDRAFT_1227314</name>
</gene>
<dbReference type="Gene3D" id="2.30.38.10">
    <property type="entry name" value="Luciferase, Domain 3"/>
    <property type="match status" value="1"/>
</dbReference>
<evidence type="ECO:0000256" key="1">
    <source>
        <dbReference type="ARBA" id="ARBA00004685"/>
    </source>
</evidence>
<dbReference type="STRING" id="701091.M2UJG6"/>
<dbReference type="PROSITE" id="PS00012">
    <property type="entry name" value="PHOSPHOPANTETHEINE"/>
    <property type="match status" value="1"/>
</dbReference>
<dbReference type="CDD" id="cd05918">
    <property type="entry name" value="A_NRPS_SidN3_like"/>
    <property type="match status" value="2"/>
</dbReference>
<dbReference type="Pfam" id="PF00668">
    <property type="entry name" value="Condensation"/>
    <property type="match status" value="4"/>
</dbReference>
<dbReference type="FunFam" id="3.30.300.30:FF:000015">
    <property type="entry name" value="Nonribosomal peptide synthase SidD"/>
    <property type="match status" value="2"/>
</dbReference>
<dbReference type="InterPro" id="IPR009081">
    <property type="entry name" value="PP-bd_ACP"/>
</dbReference>
<dbReference type="OMA" id="NAHHIAS"/>
<dbReference type="FunFam" id="3.30.559.30:FF:000002">
    <property type="entry name" value="Nonribosomal peptide synthase Pes1"/>
    <property type="match status" value="1"/>
</dbReference>
<dbReference type="GO" id="GO:0016874">
    <property type="term" value="F:ligase activity"/>
    <property type="evidence" value="ECO:0007669"/>
    <property type="project" value="UniProtKB-KW"/>
</dbReference>
<dbReference type="EMBL" id="KB445581">
    <property type="protein sequence ID" value="EMD88087.1"/>
    <property type="molecule type" value="Genomic_DNA"/>
</dbReference>
<keyword evidence="8" id="KW-1185">Reference proteome</keyword>
<protein>
    <recommendedName>
        <fullName evidence="6">Carrier domain-containing protein</fullName>
    </recommendedName>
</protein>
<keyword evidence="5" id="KW-0511">Multifunctional enzyme</keyword>
<dbReference type="GO" id="GO:0043041">
    <property type="term" value="P:amino acid activation for nonribosomal peptide biosynthetic process"/>
    <property type="evidence" value="ECO:0007669"/>
    <property type="project" value="TreeGrafter"/>
</dbReference>
<dbReference type="CDD" id="cd19542">
    <property type="entry name" value="CT_NRPS-like"/>
    <property type="match status" value="2"/>
</dbReference>
<dbReference type="Gene3D" id="3.40.50.980">
    <property type="match status" value="2"/>
</dbReference>
<dbReference type="InterPro" id="IPR045851">
    <property type="entry name" value="AMP-bd_C_sf"/>
</dbReference>
<evidence type="ECO:0000259" key="6">
    <source>
        <dbReference type="PROSITE" id="PS50075"/>
    </source>
</evidence>
<dbReference type="Gene3D" id="3.30.300.30">
    <property type="match status" value="2"/>
</dbReference>
<dbReference type="PROSITE" id="PS00455">
    <property type="entry name" value="AMP_BINDING"/>
    <property type="match status" value="1"/>
</dbReference>
<dbReference type="PANTHER" id="PTHR45527">
    <property type="entry name" value="NONRIBOSOMAL PEPTIDE SYNTHETASE"/>
    <property type="match status" value="1"/>
</dbReference>
<evidence type="ECO:0000256" key="3">
    <source>
        <dbReference type="ARBA" id="ARBA00022553"/>
    </source>
</evidence>
<name>M2UJG6_COCH5</name>
<dbReference type="SUPFAM" id="SSF56801">
    <property type="entry name" value="Acetyl-CoA synthetase-like"/>
    <property type="match status" value="2"/>
</dbReference>
<dbReference type="GO" id="GO:0044550">
    <property type="term" value="P:secondary metabolite biosynthetic process"/>
    <property type="evidence" value="ECO:0007669"/>
    <property type="project" value="TreeGrafter"/>
</dbReference>